<comment type="caution">
    <text evidence="2">The sequence shown here is derived from an EMBL/GenBank/DDBJ whole genome shotgun (WGS) entry which is preliminary data.</text>
</comment>
<feature type="transmembrane region" description="Helical" evidence="1">
    <location>
        <begin position="198"/>
        <end position="219"/>
    </location>
</feature>
<dbReference type="EMBL" id="JAAGWK010000009">
    <property type="protein sequence ID" value="NEL53279.1"/>
    <property type="molecule type" value="Genomic_DNA"/>
</dbReference>
<dbReference type="AlphaFoldDB" id="A0A7K3WBB5"/>
<proteinExistence type="predicted"/>
<evidence type="ECO:0000313" key="3">
    <source>
        <dbReference type="Proteomes" id="UP000470470"/>
    </source>
</evidence>
<keyword evidence="1" id="KW-0812">Transmembrane</keyword>
<dbReference type="RefSeq" id="WP_162392495.1">
    <property type="nucleotide sequence ID" value="NZ_JAABOZ010000002.1"/>
</dbReference>
<organism evidence="2 3">
    <name type="scientific">Goekera deserti</name>
    <dbReference type="NCBI Taxonomy" id="2497753"/>
    <lineage>
        <taxon>Bacteria</taxon>
        <taxon>Bacillati</taxon>
        <taxon>Actinomycetota</taxon>
        <taxon>Actinomycetes</taxon>
        <taxon>Geodermatophilales</taxon>
        <taxon>Geodermatophilaceae</taxon>
        <taxon>Goekera</taxon>
    </lineage>
</organism>
<keyword evidence="1" id="KW-1133">Transmembrane helix</keyword>
<feature type="transmembrane region" description="Helical" evidence="1">
    <location>
        <begin position="113"/>
        <end position="129"/>
    </location>
</feature>
<dbReference type="Proteomes" id="UP000470470">
    <property type="component" value="Unassembled WGS sequence"/>
</dbReference>
<name>A0A7K3WBB5_9ACTN</name>
<reference evidence="2 3" key="1">
    <citation type="submission" date="2020-02" db="EMBL/GenBank/DDBJ databases">
        <title>The whole genome sequence of CPCC 205119.</title>
        <authorList>
            <person name="Jiang Z."/>
        </authorList>
    </citation>
    <scope>NUCLEOTIDE SEQUENCE [LARGE SCALE GENOMIC DNA]</scope>
    <source>
        <strain evidence="2 3">CPCC 205119</strain>
    </source>
</reference>
<gene>
    <name evidence="2" type="ORF">G1H19_04530</name>
</gene>
<feature type="transmembrane region" description="Helical" evidence="1">
    <location>
        <begin position="141"/>
        <end position="161"/>
    </location>
</feature>
<protein>
    <submittedName>
        <fullName evidence="2">Uncharacterized protein</fullName>
    </submittedName>
</protein>
<keyword evidence="1" id="KW-0472">Membrane</keyword>
<sequence length="221" mass="24067">MRPTGQDVDWDAVVRRSRRRGWYAGAWLVLAAWSLVRLHADLFADPGTRWLFVGVTALVTALVGGTVALSRRRTGRVDRRTAAIAQYAVQHHVDPGEPAREAADRQARMAAALRWYAPFYVLLLVQPLLRLGDEVAVEPSSVLAALVFASGFVCISAWTFLHGTAAVRWTADPPGPPRPAPPATAWELRTTGRRARTWRATALVCLVVGSVLVVASRALGS</sequence>
<feature type="transmembrane region" description="Helical" evidence="1">
    <location>
        <begin position="21"/>
        <end position="38"/>
    </location>
</feature>
<evidence type="ECO:0000256" key="1">
    <source>
        <dbReference type="SAM" id="Phobius"/>
    </source>
</evidence>
<accession>A0A7K3WBB5</accession>
<keyword evidence="3" id="KW-1185">Reference proteome</keyword>
<evidence type="ECO:0000313" key="2">
    <source>
        <dbReference type="EMBL" id="NEL53279.1"/>
    </source>
</evidence>
<feature type="transmembrane region" description="Helical" evidence="1">
    <location>
        <begin position="50"/>
        <end position="70"/>
    </location>
</feature>